<evidence type="ECO:0000313" key="3">
    <source>
        <dbReference type="Proteomes" id="UP000799439"/>
    </source>
</evidence>
<dbReference type="AlphaFoldDB" id="A0A9P4J9V7"/>
<feature type="region of interest" description="Disordered" evidence="1">
    <location>
        <begin position="116"/>
        <end position="138"/>
    </location>
</feature>
<keyword evidence="3" id="KW-1185">Reference proteome</keyword>
<organism evidence="2 3">
    <name type="scientific">Myriangium duriaei CBS 260.36</name>
    <dbReference type="NCBI Taxonomy" id="1168546"/>
    <lineage>
        <taxon>Eukaryota</taxon>
        <taxon>Fungi</taxon>
        <taxon>Dikarya</taxon>
        <taxon>Ascomycota</taxon>
        <taxon>Pezizomycotina</taxon>
        <taxon>Dothideomycetes</taxon>
        <taxon>Dothideomycetidae</taxon>
        <taxon>Myriangiales</taxon>
        <taxon>Myriangiaceae</taxon>
        <taxon>Myriangium</taxon>
    </lineage>
</organism>
<protein>
    <submittedName>
        <fullName evidence="2">Uncharacterized protein</fullName>
    </submittedName>
</protein>
<feature type="compositionally biased region" description="Low complexity" evidence="1">
    <location>
        <begin position="117"/>
        <end position="132"/>
    </location>
</feature>
<dbReference type="EMBL" id="ML996081">
    <property type="protein sequence ID" value="KAF2157726.1"/>
    <property type="molecule type" value="Genomic_DNA"/>
</dbReference>
<name>A0A9P4J9V7_9PEZI</name>
<gene>
    <name evidence="2" type="ORF">K461DRAFT_264589</name>
</gene>
<sequence length="159" mass="17532">MYFQRPATGDQAAHARKLEVSRLCQDTGRTSRSTGATASFSTTQSTAFDVHMIANNPGNGTSPNATLGSALRVRRMVTADRASAGPPGMQPGAPPLPKFSVNRCRKRKQRRVLLMERPTASTRSRRTAQATPPSEPHCAFTRRSKECRYLTALRSRIRF</sequence>
<proteinExistence type="predicted"/>
<evidence type="ECO:0000256" key="1">
    <source>
        <dbReference type="SAM" id="MobiDB-lite"/>
    </source>
</evidence>
<dbReference type="Proteomes" id="UP000799439">
    <property type="component" value="Unassembled WGS sequence"/>
</dbReference>
<accession>A0A9P4J9V7</accession>
<reference evidence="2" key="1">
    <citation type="journal article" date="2020" name="Stud. Mycol.">
        <title>101 Dothideomycetes genomes: a test case for predicting lifestyles and emergence of pathogens.</title>
        <authorList>
            <person name="Haridas S."/>
            <person name="Albert R."/>
            <person name="Binder M."/>
            <person name="Bloem J."/>
            <person name="Labutti K."/>
            <person name="Salamov A."/>
            <person name="Andreopoulos B."/>
            <person name="Baker S."/>
            <person name="Barry K."/>
            <person name="Bills G."/>
            <person name="Bluhm B."/>
            <person name="Cannon C."/>
            <person name="Castanera R."/>
            <person name="Culley D."/>
            <person name="Daum C."/>
            <person name="Ezra D."/>
            <person name="Gonzalez J."/>
            <person name="Henrissat B."/>
            <person name="Kuo A."/>
            <person name="Liang C."/>
            <person name="Lipzen A."/>
            <person name="Lutzoni F."/>
            <person name="Magnuson J."/>
            <person name="Mondo S."/>
            <person name="Nolan M."/>
            <person name="Ohm R."/>
            <person name="Pangilinan J."/>
            <person name="Park H.-J."/>
            <person name="Ramirez L."/>
            <person name="Alfaro M."/>
            <person name="Sun H."/>
            <person name="Tritt A."/>
            <person name="Yoshinaga Y."/>
            <person name="Zwiers L.-H."/>
            <person name="Turgeon B."/>
            <person name="Goodwin S."/>
            <person name="Spatafora J."/>
            <person name="Crous P."/>
            <person name="Grigoriev I."/>
        </authorList>
    </citation>
    <scope>NUCLEOTIDE SEQUENCE</scope>
    <source>
        <strain evidence="2">CBS 260.36</strain>
    </source>
</reference>
<evidence type="ECO:0000313" key="2">
    <source>
        <dbReference type="EMBL" id="KAF2157726.1"/>
    </source>
</evidence>
<comment type="caution">
    <text evidence="2">The sequence shown here is derived from an EMBL/GenBank/DDBJ whole genome shotgun (WGS) entry which is preliminary data.</text>
</comment>